<feature type="binding site" evidence="13">
    <location>
        <position position="101"/>
    </location>
    <ligand>
        <name>NADPH</name>
        <dbReference type="ChEBI" id="CHEBI:57783"/>
    </ligand>
</feature>
<evidence type="ECO:0000259" key="16">
    <source>
        <dbReference type="Pfam" id="PF00742"/>
    </source>
</evidence>
<feature type="binding site" evidence="13">
    <location>
        <position position="186"/>
    </location>
    <ligand>
        <name>L-homoserine</name>
        <dbReference type="ChEBI" id="CHEBI:57476"/>
    </ligand>
</feature>
<evidence type="ECO:0000256" key="10">
    <source>
        <dbReference type="ARBA" id="ARBA00023167"/>
    </source>
</evidence>
<sequence length="411" mass="45764">MKSIALLGYGTVGSGVYEIIEKNLEDIKNKYNIDLKLNLILVSNLKKYSSHNEFNLFTNSIDVIKNASPDIVIEVMGGLHPAYEYVKYFLEHSKHVITANKDLIAEYGEELMNIAKHNNVSLMFEASVGGGIPILKPLKECLGGNNIESIAAIINGTTNFILSKMYDENMGYFEALKLAQDAGFAESDPTSDVEGLDASRKISILSSLAYSKKIDWKKIKTIGITDINLNDITNAKSKKHKIKLLAISKQNDGDVYLSVRPVFVHRSSSIGKIDNEFNGVVIDGDSVGNLMFYGKGAGKYPTASSIFGDLIAIMQNQVDNSNIKLSSDFNFIKNFPLKSKWVLRIDTNFPDETTSQILDEFSNLPITIDKSGDNKSLYITVSEFTEDELLEKIENLKNISVKVTKYFLIYE</sequence>
<evidence type="ECO:0000256" key="4">
    <source>
        <dbReference type="ARBA" id="ARBA00013213"/>
    </source>
</evidence>
<dbReference type="EC" id="1.1.1.3" evidence="4 14"/>
<keyword evidence="19" id="KW-1185">Reference proteome</keyword>
<evidence type="ECO:0000256" key="8">
    <source>
        <dbReference type="ARBA" id="ARBA00023002"/>
    </source>
</evidence>
<dbReference type="KEGG" id="hprf:HLPR_10220"/>
<evidence type="ECO:0000256" key="12">
    <source>
        <dbReference type="PIRSR" id="PIRSR000098-1"/>
    </source>
</evidence>
<evidence type="ECO:0000313" key="19">
    <source>
        <dbReference type="Proteomes" id="UP001321786"/>
    </source>
</evidence>
<evidence type="ECO:0000256" key="11">
    <source>
        <dbReference type="ARBA" id="ARBA00048841"/>
    </source>
</evidence>
<dbReference type="InterPro" id="IPR001342">
    <property type="entry name" value="HDH_cat"/>
</dbReference>
<proteinExistence type="inferred from homology"/>
<dbReference type="SUPFAM" id="SSF51735">
    <property type="entry name" value="NAD(P)-binding Rossmann-fold domains"/>
    <property type="match status" value="1"/>
</dbReference>
<feature type="binding site" evidence="13">
    <location>
        <begin position="7"/>
        <end position="14"/>
    </location>
    <ligand>
        <name>NADP(+)</name>
        <dbReference type="ChEBI" id="CHEBI:58349"/>
    </ligand>
</feature>
<dbReference type="Gene3D" id="3.30.360.10">
    <property type="entry name" value="Dihydrodipicolinate Reductase, domain 2"/>
    <property type="match status" value="1"/>
</dbReference>
<dbReference type="GO" id="GO:0004412">
    <property type="term" value="F:homoserine dehydrogenase activity"/>
    <property type="evidence" value="ECO:0007669"/>
    <property type="project" value="UniProtKB-EC"/>
</dbReference>
<dbReference type="RefSeq" id="WP_338536998.1">
    <property type="nucleotide sequence ID" value="NZ_AP028654.1"/>
</dbReference>
<evidence type="ECO:0000256" key="13">
    <source>
        <dbReference type="PIRSR" id="PIRSR000098-2"/>
    </source>
</evidence>
<dbReference type="PANTHER" id="PTHR43331">
    <property type="entry name" value="HOMOSERINE DEHYDROGENASE"/>
    <property type="match status" value="1"/>
</dbReference>
<feature type="active site" description="Proton donor" evidence="12">
    <location>
        <position position="201"/>
    </location>
</feature>
<dbReference type="FunFam" id="3.30.360.10:FF:000005">
    <property type="entry name" value="Homoserine dehydrogenase"/>
    <property type="match status" value="1"/>
</dbReference>
<dbReference type="PIRSF" id="PIRSF000098">
    <property type="entry name" value="Homoser_dehydrog"/>
    <property type="match status" value="1"/>
</dbReference>
<feature type="domain" description="Aspartate/homoserine dehydrogenase NAD-binding" evidence="17">
    <location>
        <begin position="8"/>
        <end position="125"/>
    </location>
</feature>
<dbReference type="InterPro" id="IPR019811">
    <property type="entry name" value="HDH_CS"/>
</dbReference>
<dbReference type="GO" id="GO:0050661">
    <property type="term" value="F:NADP binding"/>
    <property type="evidence" value="ECO:0007669"/>
    <property type="project" value="InterPro"/>
</dbReference>
<evidence type="ECO:0000256" key="2">
    <source>
        <dbReference type="ARBA" id="ARBA00005062"/>
    </source>
</evidence>
<dbReference type="AlphaFoldDB" id="A0AAU9E2L7"/>
<feature type="domain" description="Homoserine dehydrogenase catalytic" evidence="16">
    <location>
        <begin position="133"/>
        <end position="311"/>
    </location>
</feature>
<dbReference type="PANTHER" id="PTHR43331:SF1">
    <property type="entry name" value="HOMOSERINE DEHYDROGENASE"/>
    <property type="match status" value="1"/>
</dbReference>
<evidence type="ECO:0000256" key="7">
    <source>
        <dbReference type="ARBA" id="ARBA00022697"/>
    </source>
</evidence>
<comment type="similarity">
    <text evidence="3 15">Belongs to the homoserine dehydrogenase family.</text>
</comment>
<evidence type="ECO:0000256" key="14">
    <source>
        <dbReference type="RuleBase" id="RU000579"/>
    </source>
</evidence>
<evidence type="ECO:0000256" key="1">
    <source>
        <dbReference type="ARBA" id="ARBA00005056"/>
    </source>
</evidence>
<keyword evidence="7 14" id="KW-0791">Threonine biosynthesis</keyword>
<dbReference type="GO" id="GO:0009088">
    <property type="term" value="P:threonine biosynthetic process"/>
    <property type="evidence" value="ECO:0007669"/>
    <property type="project" value="UniProtKB-KW"/>
</dbReference>
<keyword evidence="10 14" id="KW-0486">Methionine biosynthesis</keyword>
<dbReference type="PROSITE" id="PS01042">
    <property type="entry name" value="HOMOSER_DHGENASE"/>
    <property type="match status" value="1"/>
</dbReference>
<keyword evidence="13 14" id="KW-0521">NADP</keyword>
<evidence type="ECO:0000256" key="15">
    <source>
        <dbReference type="RuleBase" id="RU004171"/>
    </source>
</evidence>
<dbReference type="EMBL" id="AP028654">
    <property type="protein sequence ID" value="BEP28691.1"/>
    <property type="molecule type" value="Genomic_DNA"/>
</dbReference>
<dbReference type="Gene3D" id="3.40.50.720">
    <property type="entry name" value="NAD(P)-binding Rossmann-like Domain"/>
    <property type="match status" value="1"/>
</dbReference>
<dbReference type="NCBIfam" id="NF004976">
    <property type="entry name" value="PRK06349.1"/>
    <property type="match status" value="1"/>
</dbReference>
<dbReference type="Proteomes" id="UP001321786">
    <property type="component" value="Chromosome"/>
</dbReference>
<evidence type="ECO:0000313" key="18">
    <source>
        <dbReference type="EMBL" id="BEP28691.1"/>
    </source>
</evidence>
<evidence type="ECO:0000256" key="3">
    <source>
        <dbReference type="ARBA" id="ARBA00006753"/>
    </source>
</evidence>
<dbReference type="Pfam" id="PF03447">
    <property type="entry name" value="NAD_binding_3"/>
    <property type="match status" value="1"/>
</dbReference>
<organism evidence="18 19">
    <name type="scientific">Helicovermis profundi</name>
    <dbReference type="NCBI Taxonomy" id="3065157"/>
    <lineage>
        <taxon>Bacteria</taxon>
        <taxon>Bacillati</taxon>
        <taxon>Bacillota</taxon>
        <taxon>Clostridia</taxon>
        <taxon>Helicovermis</taxon>
    </lineage>
</organism>
<keyword evidence="9" id="KW-0915">Sodium</keyword>
<dbReference type="Pfam" id="PF00742">
    <property type="entry name" value="Homoserine_dh"/>
    <property type="match status" value="1"/>
</dbReference>
<comment type="pathway">
    <text evidence="2 14">Amino-acid biosynthesis; L-methionine biosynthesis via de novo pathway; L-homoserine from L-aspartate: step 3/3.</text>
</comment>
<accession>A0AAU9E2L7</accession>
<dbReference type="SUPFAM" id="SSF55347">
    <property type="entry name" value="Glyceraldehyde-3-phosphate dehydrogenase-like, C-terminal domain"/>
    <property type="match status" value="1"/>
</dbReference>
<comment type="pathway">
    <text evidence="1 14">Amino-acid biosynthesis; L-threonine biosynthesis; L-threonine from L-aspartate: step 3/5.</text>
</comment>
<keyword evidence="6 14" id="KW-0028">Amino-acid biosynthesis</keyword>
<evidence type="ECO:0000256" key="5">
    <source>
        <dbReference type="ARBA" id="ARBA00013376"/>
    </source>
</evidence>
<evidence type="ECO:0000256" key="9">
    <source>
        <dbReference type="ARBA" id="ARBA00023053"/>
    </source>
</evidence>
<dbReference type="InterPro" id="IPR005106">
    <property type="entry name" value="Asp/hSer_DH_NAD-bd"/>
</dbReference>
<reference evidence="18 19" key="1">
    <citation type="submission" date="2023-08" db="EMBL/GenBank/DDBJ databases">
        <title>Helicovermis profunda gen. nov., sp. nov., a novel mesophilic, fermentative bacterium within the Bacillota from a deep-sea hydrothermal vent chimney.</title>
        <authorList>
            <person name="Miyazaki U."/>
            <person name="Mizutani D."/>
            <person name="Hashimoto Y."/>
            <person name="Tame A."/>
            <person name="Sawayama S."/>
            <person name="Miyazaki J."/>
            <person name="Takai K."/>
            <person name="Nakagawa S."/>
        </authorList>
    </citation>
    <scope>NUCLEOTIDE SEQUENCE [LARGE SCALE GENOMIC DNA]</scope>
    <source>
        <strain evidence="18 19">S502</strain>
    </source>
</reference>
<dbReference type="InterPro" id="IPR016204">
    <property type="entry name" value="HDH"/>
</dbReference>
<dbReference type="GO" id="GO:0009086">
    <property type="term" value="P:methionine biosynthetic process"/>
    <property type="evidence" value="ECO:0007669"/>
    <property type="project" value="UniProtKB-KW"/>
</dbReference>
<name>A0AAU9E2L7_9FIRM</name>
<protein>
    <recommendedName>
        <fullName evidence="5 14">Homoserine dehydrogenase</fullName>
        <ecNumber evidence="4 14">1.1.1.3</ecNumber>
    </recommendedName>
</protein>
<comment type="catalytic activity">
    <reaction evidence="11">
        <text>L-homoserine + NADP(+) = L-aspartate 4-semialdehyde + NADPH + H(+)</text>
        <dbReference type="Rhea" id="RHEA:15761"/>
        <dbReference type="ChEBI" id="CHEBI:15378"/>
        <dbReference type="ChEBI" id="CHEBI:57476"/>
        <dbReference type="ChEBI" id="CHEBI:57783"/>
        <dbReference type="ChEBI" id="CHEBI:58349"/>
        <dbReference type="ChEBI" id="CHEBI:537519"/>
        <dbReference type="EC" id="1.1.1.3"/>
    </reaction>
    <physiologicalReaction direction="right-to-left" evidence="11">
        <dbReference type="Rhea" id="RHEA:15763"/>
    </physiologicalReaction>
</comment>
<evidence type="ECO:0000259" key="17">
    <source>
        <dbReference type="Pfam" id="PF03447"/>
    </source>
</evidence>
<evidence type="ECO:0000256" key="6">
    <source>
        <dbReference type="ARBA" id="ARBA00022605"/>
    </source>
</evidence>
<dbReference type="InterPro" id="IPR036291">
    <property type="entry name" value="NAD(P)-bd_dom_sf"/>
</dbReference>
<keyword evidence="8 14" id="KW-0560">Oxidoreductase</keyword>
<gene>
    <name evidence="18" type="ORF">HLPR_10220</name>
</gene>
<dbReference type="Gene3D" id="3.30.70.260">
    <property type="match status" value="1"/>
</dbReference>